<dbReference type="Proteomes" id="UP001152795">
    <property type="component" value="Unassembled WGS sequence"/>
</dbReference>
<reference evidence="1" key="1">
    <citation type="submission" date="2020-04" db="EMBL/GenBank/DDBJ databases">
        <authorList>
            <person name="Alioto T."/>
            <person name="Alioto T."/>
            <person name="Gomez Garrido J."/>
        </authorList>
    </citation>
    <scope>NUCLEOTIDE SEQUENCE</scope>
    <source>
        <strain evidence="1">A484AB</strain>
    </source>
</reference>
<feature type="non-terminal residue" evidence="1">
    <location>
        <position position="81"/>
    </location>
</feature>
<proteinExistence type="predicted"/>
<sequence length="81" mass="9235">MEEQGLSVEEFPDGRIKIGFTKGIKSLNSWQLSGRLMPEGVIDSLKKLDSTIRGDPKNFWEKLDAFEDELEDLLKNYSDAD</sequence>
<name>A0A6S7LV84_PARCT</name>
<gene>
    <name evidence="1" type="ORF">PACLA_8A037019</name>
</gene>
<dbReference type="EMBL" id="CACRXK020038263">
    <property type="protein sequence ID" value="CAB4045233.1"/>
    <property type="molecule type" value="Genomic_DNA"/>
</dbReference>
<evidence type="ECO:0000313" key="2">
    <source>
        <dbReference type="Proteomes" id="UP001152795"/>
    </source>
</evidence>
<accession>A0A6S7LV84</accession>
<dbReference type="AlphaFoldDB" id="A0A6S7LV84"/>
<evidence type="ECO:0000313" key="1">
    <source>
        <dbReference type="EMBL" id="CAB4045233.1"/>
    </source>
</evidence>
<keyword evidence="2" id="KW-1185">Reference proteome</keyword>
<comment type="caution">
    <text evidence="1">The sequence shown here is derived from an EMBL/GenBank/DDBJ whole genome shotgun (WGS) entry which is preliminary data.</text>
</comment>
<organism evidence="1 2">
    <name type="scientific">Paramuricea clavata</name>
    <name type="common">Red gorgonian</name>
    <name type="synonym">Violescent sea-whip</name>
    <dbReference type="NCBI Taxonomy" id="317549"/>
    <lineage>
        <taxon>Eukaryota</taxon>
        <taxon>Metazoa</taxon>
        <taxon>Cnidaria</taxon>
        <taxon>Anthozoa</taxon>
        <taxon>Octocorallia</taxon>
        <taxon>Malacalcyonacea</taxon>
        <taxon>Plexauridae</taxon>
        <taxon>Paramuricea</taxon>
    </lineage>
</organism>
<protein>
    <submittedName>
        <fullName evidence="1">Uncharacterized protein</fullName>
    </submittedName>
</protein>